<dbReference type="Gene3D" id="3.30.565.10">
    <property type="entry name" value="Histidine kinase-like ATPase, C-terminal domain"/>
    <property type="match status" value="1"/>
</dbReference>
<dbReference type="SUPFAM" id="SSF158472">
    <property type="entry name" value="HAMP domain-like"/>
    <property type="match status" value="1"/>
</dbReference>
<dbReference type="InterPro" id="IPR050398">
    <property type="entry name" value="HssS/ArlS-like"/>
</dbReference>
<evidence type="ECO:0000256" key="12">
    <source>
        <dbReference type="ARBA" id="ARBA00023012"/>
    </source>
</evidence>
<feature type="transmembrane region" description="Helical" evidence="14">
    <location>
        <begin position="12"/>
        <end position="38"/>
    </location>
</feature>
<comment type="catalytic activity">
    <reaction evidence="1">
        <text>ATP + protein L-histidine = ADP + protein N-phospho-L-histidine.</text>
        <dbReference type="EC" id="2.7.13.3"/>
    </reaction>
</comment>
<feature type="transmembrane region" description="Helical" evidence="14">
    <location>
        <begin position="177"/>
        <end position="197"/>
    </location>
</feature>
<evidence type="ECO:0000256" key="2">
    <source>
        <dbReference type="ARBA" id="ARBA00004651"/>
    </source>
</evidence>
<evidence type="ECO:0000259" key="15">
    <source>
        <dbReference type="PROSITE" id="PS50042"/>
    </source>
</evidence>
<dbReference type="CDD" id="cd00082">
    <property type="entry name" value="HisKA"/>
    <property type="match status" value="1"/>
</dbReference>
<evidence type="ECO:0000256" key="13">
    <source>
        <dbReference type="ARBA" id="ARBA00023136"/>
    </source>
</evidence>
<keyword evidence="10 18" id="KW-0067">ATP-binding</keyword>
<gene>
    <name evidence="18" type="ORF">NE675_10545</name>
</gene>
<keyword evidence="5" id="KW-0597">Phosphoprotein</keyword>
<dbReference type="Pfam" id="PF00512">
    <property type="entry name" value="HisKA"/>
    <property type="match status" value="1"/>
</dbReference>
<dbReference type="InterPro" id="IPR003660">
    <property type="entry name" value="HAMP_dom"/>
</dbReference>
<feature type="domain" description="Histidine kinase" evidence="16">
    <location>
        <begin position="270"/>
        <end position="489"/>
    </location>
</feature>
<dbReference type="SMART" id="SM00387">
    <property type="entry name" value="HATPase_c"/>
    <property type="match status" value="1"/>
</dbReference>
<keyword evidence="7 14" id="KW-0812">Transmembrane</keyword>
<dbReference type="InterPro" id="IPR036890">
    <property type="entry name" value="HATPase_C_sf"/>
</dbReference>
<dbReference type="Proteomes" id="UP001206692">
    <property type="component" value="Unassembled WGS sequence"/>
</dbReference>
<dbReference type="SUPFAM" id="SSF55874">
    <property type="entry name" value="ATPase domain of HSP90 chaperone/DNA topoisomerase II/histidine kinase"/>
    <property type="match status" value="1"/>
</dbReference>
<dbReference type="InterPro" id="IPR000595">
    <property type="entry name" value="cNMP-bd_dom"/>
</dbReference>
<keyword evidence="6" id="KW-0808">Transferase</keyword>
<name>A0ABT1SU98_9FIRM</name>
<dbReference type="CDD" id="cd06225">
    <property type="entry name" value="HAMP"/>
    <property type="match status" value="1"/>
</dbReference>
<dbReference type="Pfam" id="PF00672">
    <property type="entry name" value="HAMP"/>
    <property type="match status" value="1"/>
</dbReference>
<dbReference type="SUPFAM" id="SSF47384">
    <property type="entry name" value="Homodimeric domain of signal transducing histidine kinase"/>
    <property type="match status" value="1"/>
</dbReference>
<protein>
    <recommendedName>
        <fullName evidence="3">histidine kinase</fullName>
        <ecNumber evidence="3">2.7.13.3</ecNumber>
    </recommendedName>
</protein>
<reference evidence="18 19" key="1">
    <citation type="submission" date="2022-06" db="EMBL/GenBank/DDBJ databases">
        <title>Isolation of gut microbiota from human fecal samples.</title>
        <authorList>
            <person name="Pamer E.G."/>
            <person name="Barat B."/>
            <person name="Waligurski E."/>
            <person name="Medina S."/>
            <person name="Paddock L."/>
            <person name="Mostad J."/>
        </authorList>
    </citation>
    <scope>NUCLEOTIDE SEQUENCE [LARGE SCALE GENOMIC DNA]</scope>
    <source>
        <strain evidence="18 19">DFI.1.1</strain>
    </source>
</reference>
<evidence type="ECO:0000256" key="5">
    <source>
        <dbReference type="ARBA" id="ARBA00022553"/>
    </source>
</evidence>
<dbReference type="PROSITE" id="PS50109">
    <property type="entry name" value="HIS_KIN"/>
    <property type="match status" value="1"/>
</dbReference>
<dbReference type="Gene3D" id="6.10.340.10">
    <property type="match status" value="1"/>
</dbReference>
<keyword evidence="12" id="KW-0902">Two-component regulatory system</keyword>
<dbReference type="Gene3D" id="1.10.287.130">
    <property type="match status" value="1"/>
</dbReference>
<evidence type="ECO:0000256" key="4">
    <source>
        <dbReference type="ARBA" id="ARBA00022475"/>
    </source>
</evidence>
<dbReference type="GO" id="GO:0005524">
    <property type="term" value="F:ATP binding"/>
    <property type="evidence" value="ECO:0007669"/>
    <property type="project" value="UniProtKB-KW"/>
</dbReference>
<evidence type="ECO:0000313" key="18">
    <source>
        <dbReference type="EMBL" id="MCQ5343454.1"/>
    </source>
</evidence>
<organism evidence="18 19">
    <name type="scientific">Megasphaera massiliensis</name>
    <dbReference type="NCBI Taxonomy" id="1232428"/>
    <lineage>
        <taxon>Bacteria</taxon>
        <taxon>Bacillati</taxon>
        <taxon>Bacillota</taxon>
        <taxon>Negativicutes</taxon>
        <taxon>Veillonellales</taxon>
        <taxon>Veillonellaceae</taxon>
        <taxon>Megasphaera</taxon>
    </lineage>
</organism>
<dbReference type="EMBL" id="JANGEW010000023">
    <property type="protein sequence ID" value="MCQ5343454.1"/>
    <property type="molecule type" value="Genomic_DNA"/>
</dbReference>
<dbReference type="SMART" id="SM00304">
    <property type="entry name" value="HAMP"/>
    <property type="match status" value="1"/>
</dbReference>
<dbReference type="InterPro" id="IPR003594">
    <property type="entry name" value="HATPase_dom"/>
</dbReference>
<dbReference type="InterPro" id="IPR005467">
    <property type="entry name" value="His_kinase_dom"/>
</dbReference>
<dbReference type="PANTHER" id="PTHR45528:SF1">
    <property type="entry name" value="SENSOR HISTIDINE KINASE CPXA"/>
    <property type="match status" value="1"/>
</dbReference>
<dbReference type="Pfam" id="PF02518">
    <property type="entry name" value="HATPase_c"/>
    <property type="match status" value="1"/>
</dbReference>
<keyword evidence="19" id="KW-1185">Reference proteome</keyword>
<dbReference type="InterPro" id="IPR004358">
    <property type="entry name" value="Sig_transdc_His_kin-like_C"/>
</dbReference>
<dbReference type="PRINTS" id="PR00344">
    <property type="entry name" value="BCTRLSENSOR"/>
</dbReference>
<evidence type="ECO:0000256" key="11">
    <source>
        <dbReference type="ARBA" id="ARBA00022989"/>
    </source>
</evidence>
<dbReference type="PROSITE" id="PS50042">
    <property type="entry name" value="CNMP_BINDING_3"/>
    <property type="match status" value="1"/>
</dbReference>
<evidence type="ECO:0000256" key="9">
    <source>
        <dbReference type="ARBA" id="ARBA00022777"/>
    </source>
</evidence>
<evidence type="ECO:0000256" key="3">
    <source>
        <dbReference type="ARBA" id="ARBA00012438"/>
    </source>
</evidence>
<dbReference type="EC" id="2.7.13.3" evidence="3"/>
<evidence type="ECO:0000256" key="1">
    <source>
        <dbReference type="ARBA" id="ARBA00000085"/>
    </source>
</evidence>
<evidence type="ECO:0000256" key="6">
    <source>
        <dbReference type="ARBA" id="ARBA00022679"/>
    </source>
</evidence>
<evidence type="ECO:0000256" key="7">
    <source>
        <dbReference type="ARBA" id="ARBA00022692"/>
    </source>
</evidence>
<proteinExistence type="predicted"/>
<evidence type="ECO:0000259" key="17">
    <source>
        <dbReference type="PROSITE" id="PS50885"/>
    </source>
</evidence>
<feature type="domain" description="Cyclic nucleotide-binding" evidence="15">
    <location>
        <begin position="346"/>
        <end position="385"/>
    </location>
</feature>
<evidence type="ECO:0000313" key="19">
    <source>
        <dbReference type="Proteomes" id="UP001206692"/>
    </source>
</evidence>
<dbReference type="SMART" id="SM00388">
    <property type="entry name" value="HisKA"/>
    <property type="match status" value="1"/>
</dbReference>
<keyword evidence="8" id="KW-0547">Nucleotide-binding</keyword>
<keyword evidence="11 14" id="KW-1133">Transmembrane helix</keyword>
<evidence type="ECO:0000256" key="8">
    <source>
        <dbReference type="ARBA" id="ARBA00022741"/>
    </source>
</evidence>
<comment type="subcellular location">
    <subcellularLocation>
        <location evidence="2">Cell membrane</location>
        <topology evidence="2">Multi-pass membrane protein</topology>
    </subcellularLocation>
</comment>
<evidence type="ECO:0000259" key="16">
    <source>
        <dbReference type="PROSITE" id="PS50109"/>
    </source>
</evidence>
<dbReference type="RefSeq" id="WP_062411558.1">
    <property type="nucleotide sequence ID" value="NZ_JAJCIO010000027.1"/>
</dbReference>
<dbReference type="InterPro" id="IPR003661">
    <property type="entry name" value="HisK_dim/P_dom"/>
</dbReference>
<accession>A0ABT1SU98</accession>
<keyword evidence="4" id="KW-1003">Cell membrane</keyword>
<evidence type="ECO:0000256" key="10">
    <source>
        <dbReference type="ARBA" id="ARBA00022840"/>
    </source>
</evidence>
<evidence type="ECO:0000256" key="14">
    <source>
        <dbReference type="SAM" id="Phobius"/>
    </source>
</evidence>
<dbReference type="InterPro" id="IPR036097">
    <property type="entry name" value="HisK_dim/P_sf"/>
</dbReference>
<dbReference type="CDD" id="cd00075">
    <property type="entry name" value="HATPase"/>
    <property type="match status" value="1"/>
</dbReference>
<keyword evidence="9" id="KW-0418">Kinase</keyword>
<sequence length="490" mass="54891">MQLRDWPLRKRLLFSNFIMIFIPVLFTGIVSIAIFLGLQFGNINRAGVISFIWPESGQNMSIQFELSRLRVRADRYDGDLAPLLQAADHLEDQGLNVSIWRDGKQLYDTAGIDSNYLHQLVTDGEPQGHADFSWTGKGLRFYYVSPHTDVHLAVAGAVPLYPESEYIDLSSKDVLKLAFYVLAVLAVLLTVAVGFALSRWMARQIVEPVERMRDMADAISQGDLDHPVPILSRDEIGDTCQSFEQMRLQLRAARDTREKFDQNRKELLAGISHDLSTPLTKIEGYASGLVDGIANTPEKQRHYVAMIRDTSRHMAELVQTLFLFSKLDLGQIPFHWEAVDIKAYVADYVGEQAPLYESQGLAVRFVSAVDQAVVRLDRIQFQRVLENILGNSLKYKDQEKGQMTVRLDGDGDGYLLTFADDGRGVDDADLAKIFESFYRTDKARSNSAKGSGLGLSVVQQIILAMGGTIWARQTEPKGLTICIRLPKGEA</sequence>
<comment type="caution">
    <text evidence="18">The sequence shown here is derived from an EMBL/GenBank/DDBJ whole genome shotgun (WGS) entry which is preliminary data.</text>
</comment>
<dbReference type="PROSITE" id="PS50885">
    <property type="entry name" value="HAMP"/>
    <property type="match status" value="1"/>
</dbReference>
<feature type="domain" description="HAMP" evidence="17">
    <location>
        <begin position="203"/>
        <end position="255"/>
    </location>
</feature>
<keyword evidence="13 14" id="KW-0472">Membrane</keyword>
<dbReference type="PANTHER" id="PTHR45528">
    <property type="entry name" value="SENSOR HISTIDINE KINASE CPXA"/>
    <property type="match status" value="1"/>
</dbReference>